<dbReference type="Proteomes" id="UP000813068">
    <property type="component" value="Unassembled WGS sequence"/>
</dbReference>
<dbReference type="PANTHER" id="PTHR43563:SF1">
    <property type="entry name" value="AMINE OXIDASE [FLAVIN-CONTAINING] B"/>
    <property type="match status" value="1"/>
</dbReference>
<dbReference type="EMBL" id="JAHRGL010000027">
    <property type="protein sequence ID" value="MBV2133370.1"/>
    <property type="molecule type" value="Genomic_DNA"/>
</dbReference>
<accession>A0ABS6MX42</accession>
<dbReference type="InterPro" id="IPR002937">
    <property type="entry name" value="Amino_oxidase"/>
</dbReference>
<evidence type="ECO:0000259" key="1">
    <source>
        <dbReference type="Pfam" id="PF01593"/>
    </source>
</evidence>
<feature type="domain" description="Amine oxidase" evidence="1">
    <location>
        <begin position="15"/>
        <end position="439"/>
    </location>
</feature>
<evidence type="ECO:0000313" key="2">
    <source>
        <dbReference type="EMBL" id="MBV2133370.1"/>
    </source>
</evidence>
<dbReference type="PANTHER" id="PTHR43563">
    <property type="entry name" value="AMINE OXIDASE"/>
    <property type="match status" value="1"/>
</dbReference>
<protein>
    <submittedName>
        <fullName evidence="2">FAD-dependent oxidoreductase</fullName>
    </submittedName>
</protein>
<dbReference type="Pfam" id="PF01593">
    <property type="entry name" value="Amino_oxidase"/>
    <property type="match status" value="1"/>
</dbReference>
<reference evidence="2 3" key="1">
    <citation type="submission" date="2021-06" db="EMBL/GenBank/DDBJ databases">
        <title>Differences between aerobic and microaerobic xylene degrading microbial communities.</title>
        <authorList>
            <person name="Banerjee S."/>
            <person name="Tancsics A."/>
        </authorList>
    </citation>
    <scope>NUCLEOTIDE SEQUENCE [LARGE SCALE GENOMIC DNA]</scope>
    <source>
        <strain evidence="2 3">MAP12</strain>
    </source>
</reference>
<gene>
    <name evidence="2" type="ORF">KRX52_11250</name>
</gene>
<sequence>MTLHTAEVIVVGAGLSGLTAAWRLAWAGKDVRVLEAGSRIGGRILTRQFVAGSLVELGAGGFGEGQARLCRLVSELGLRLEAQGSVAAGSLALLYGETLAGLPWLARTRVQRLWRQLDRQAALLPTEPAAGHVRAQQLDRQRLADWLQRRWLGQEAGQLGDQLAELLFGAAAQHLSLLQAQLQVRRHGGLDALCGWRLGQHQWRPLAGMQAICQGLTARLGDGLHLDTPLLALEQGPSTVELLTARGRYRARRVVLALPASQLVRLGFTPALPGWHDHALRHLLPQPQVDAQLRYERPFWRERLPHVGLPRHFAGCLVVEQAPRAGEGALRVRLSGELARRCSGLGEPAQRALLLDTLCRLLGEPARTPLECLLQCWADDPYLRGAEALWPSGGWSLLAPRLSRPLGRVHFAGADLARRWPGTLEGAVEAGEQAAEEVLGFG</sequence>
<comment type="caution">
    <text evidence="2">The sequence shown here is derived from an EMBL/GenBank/DDBJ whole genome shotgun (WGS) entry which is preliminary data.</text>
</comment>
<dbReference type="RefSeq" id="WP_217681825.1">
    <property type="nucleotide sequence ID" value="NZ_JAHRGL010000027.1"/>
</dbReference>
<organism evidence="2 3">
    <name type="scientific">Geopseudomonas aromaticivorans</name>
    <dbReference type="NCBI Taxonomy" id="2849492"/>
    <lineage>
        <taxon>Bacteria</taxon>
        <taxon>Pseudomonadati</taxon>
        <taxon>Pseudomonadota</taxon>
        <taxon>Gammaproteobacteria</taxon>
        <taxon>Pseudomonadales</taxon>
        <taxon>Pseudomonadaceae</taxon>
        <taxon>Geopseudomonas</taxon>
    </lineage>
</organism>
<keyword evidence="3" id="KW-1185">Reference proteome</keyword>
<dbReference type="InterPro" id="IPR050703">
    <property type="entry name" value="Flavin_MAO"/>
</dbReference>
<evidence type="ECO:0000313" key="3">
    <source>
        <dbReference type="Proteomes" id="UP000813068"/>
    </source>
</evidence>
<name>A0ABS6MX42_9GAMM</name>
<proteinExistence type="predicted"/>